<gene>
    <name evidence="1" type="ORF">ACFOZ4_12660</name>
</gene>
<dbReference type="Proteomes" id="UP001595816">
    <property type="component" value="Unassembled WGS sequence"/>
</dbReference>
<evidence type="ECO:0000313" key="2">
    <source>
        <dbReference type="Proteomes" id="UP001595816"/>
    </source>
</evidence>
<dbReference type="InterPro" id="IPR011047">
    <property type="entry name" value="Quinoprotein_ADH-like_sf"/>
</dbReference>
<dbReference type="SUPFAM" id="SSF50998">
    <property type="entry name" value="Quinoprotein alcohol dehydrogenase-like"/>
    <property type="match status" value="1"/>
</dbReference>
<protein>
    <submittedName>
        <fullName evidence="1">PQQ-like beta-propeller repeat protein</fullName>
    </submittedName>
</protein>
<name>A0ABV8LMA5_9ACTN</name>
<reference evidence="2" key="1">
    <citation type="journal article" date="2019" name="Int. J. Syst. Evol. Microbiol.">
        <title>The Global Catalogue of Microorganisms (GCM) 10K type strain sequencing project: providing services to taxonomists for standard genome sequencing and annotation.</title>
        <authorList>
            <consortium name="The Broad Institute Genomics Platform"/>
            <consortium name="The Broad Institute Genome Sequencing Center for Infectious Disease"/>
            <person name="Wu L."/>
            <person name="Ma J."/>
        </authorList>
    </citation>
    <scope>NUCLEOTIDE SEQUENCE [LARGE SCALE GENOMIC DNA]</scope>
    <source>
        <strain evidence="2">CGMCC 4.7289</strain>
    </source>
</reference>
<sequence length="445" mass="47756">MIDLGVIEDHEPGPPPVPPWLRAWGVRRPLVALAAAGLCLALLGAAAPARPGPPVITIGGFSGQDGYQVIGDTLLSLHWGPSSGMTAYDLPTGERRWSQPLGDPLDGIEDLGEVVLVSTAPELRDPQTPTQAQLDANLAASVVTAYDVTTGEIRWTRSGSLYGSVDRKIALLRAPGPQKRIEAIEPSRGTTRWSRPVQPDGSWQLGWRVRNGYLSSHVDSLVELAKDGTVTLLDLVTGAVTQTAHVPPGGALTVAWNGVLGVRYGPAEPTGDPAVDRHITFYDVDADFAHLWTAAVPQGDLTPCSPDEVCSWGTDPQPRRFDLRTGEDRTVRGDQRNTLFGRLQDGQVGVWRVVNAEETHPLVYSGPAAHRPGWVGELDVTATTPRVRLLIGLSPIDQCLITVRWLLCLSNSTNPTGTSVVYAVRRADLDAEPRLRPTSGADLGL</sequence>
<evidence type="ECO:0000313" key="1">
    <source>
        <dbReference type="EMBL" id="MFC4131457.1"/>
    </source>
</evidence>
<dbReference type="InterPro" id="IPR015943">
    <property type="entry name" value="WD40/YVTN_repeat-like_dom_sf"/>
</dbReference>
<accession>A0ABV8LMA5</accession>
<proteinExistence type="predicted"/>
<keyword evidence="2" id="KW-1185">Reference proteome</keyword>
<dbReference type="Gene3D" id="2.130.10.10">
    <property type="entry name" value="YVTN repeat-like/Quinoprotein amine dehydrogenase"/>
    <property type="match status" value="1"/>
</dbReference>
<dbReference type="RefSeq" id="WP_253755001.1">
    <property type="nucleotide sequence ID" value="NZ_JAMZDZ010000001.1"/>
</dbReference>
<dbReference type="EMBL" id="JBHSAY010000006">
    <property type="protein sequence ID" value="MFC4131457.1"/>
    <property type="molecule type" value="Genomic_DNA"/>
</dbReference>
<comment type="caution">
    <text evidence="1">The sequence shown here is derived from an EMBL/GenBank/DDBJ whole genome shotgun (WGS) entry which is preliminary data.</text>
</comment>
<organism evidence="1 2">
    <name type="scientific">Hamadaea flava</name>
    <dbReference type="NCBI Taxonomy" id="1742688"/>
    <lineage>
        <taxon>Bacteria</taxon>
        <taxon>Bacillati</taxon>
        <taxon>Actinomycetota</taxon>
        <taxon>Actinomycetes</taxon>
        <taxon>Micromonosporales</taxon>
        <taxon>Micromonosporaceae</taxon>
        <taxon>Hamadaea</taxon>
    </lineage>
</organism>